<dbReference type="NCBIfam" id="TIGR01614">
    <property type="entry name" value="PME_inhib"/>
    <property type="match status" value="1"/>
</dbReference>
<dbReference type="InterPro" id="IPR035513">
    <property type="entry name" value="Invertase/methylesterase_inhib"/>
</dbReference>
<dbReference type="InterPro" id="IPR006501">
    <property type="entry name" value="Pectinesterase_inhib_dom"/>
</dbReference>
<dbReference type="Proteomes" id="UP000504610">
    <property type="component" value="Chromosome 2"/>
</dbReference>
<reference evidence="3" key="1">
    <citation type="journal article" date="2019" name="Database">
        <title>The radish genome database (RadishGD): an integrated information resource for radish genomics.</title>
        <authorList>
            <person name="Yu H.J."/>
            <person name="Baek S."/>
            <person name="Lee Y.J."/>
            <person name="Cho A."/>
            <person name="Mun J.H."/>
        </authorList>
    </citation>
    <scope>NUCLEOTIDE SEQUENCE [LARGE SCALE GENOMIC DNA]</scope>
    <source>
        <strain evidence="3">cv. WK10039</strain>
    </source>
</reference>
<evidence type="ECO:0000313" key="3">
    <source>
        <dbReference type="Proteomes" id="UP000504610"/>
    </source>
</evidence>
<evidence type="ECO:0000313" key="4">
    <source>
        <dbReference type="RefSeq" id="XP_056858588.1"/>
    </source>
</evidence>
<dbReference type="Pfam" id="PF04043">
    <property type="entry name" value="PMEI"/>
    <property type="match status" value="1"/>
</dbReference>
<dbReference type="SMART" id="SM00856">
    <property type="entry name" value="PMEI"/>
    <property type="match status" value="1"/>
</dbReference>
<feature type="chain" id="PRO_5040900674" evidence="1">
    <location>
        <begin position="29"/>
        <end position="181"/>
    </location>
</feature>
<evidence type="ECO:0000259" key="2">
    <source>
        <dbReference type="SMART" id="SM00856"/>
    </source>
</evidence>
<accession>A0A9W3D4E1</accession>
<evidence type="ECO:0000256" key="1">
    <source>
        <dbReference type="SAM" id="SignalP"/>
    </source>
</evidence>
<gene>
    <name evidence="4" type="primary">LOC130507888</name>
</gene>
<feature type="domain" description="Pectinesterase inhibitor" evidence="2">
    <location>
        <begin position="29"/>
        <end position="177"/>
    </location>
</feature>
<dbReference type="GO" id="GO:0004857">
    <property type="term" value="F:enzyme inhibitor activity"/>
    <property type="evidence" value="ECO:0007669"/>
    <property type="project" value="InterPro"/>
</dbReference>
<dbReference type="AlphaFoldDB" id="A0A9W3D4E1"/>
<dbReference type="OrthoDB" id="1094634at2759"/>
<reference evidence="4" key="2">
    <citation type="submission" date="2025-08" db="UniProtKB">
        <authorList>
            <consortium name="RefSeq"/>
        </authorList>
    </citation>
    <scope>IDENTIFICATION</scope>
    <source>
        <tissue evidence="4">Leaf</tissue>
    </source>
</reference>
<keyword evidence="3" id="KW-1185">Reference proteome</keyword>
<dbReference type="RefSeq" id="XP_056858588.1">
    <property type="nucleotide sequence ID" value="XM_057002608.1"/>
</dbReference>
<feature type="signal peptide" evidence="1">
    <location>
        <begin position="1"/>
        <end position="28"/>
    </location>
</feature>
<proteinExistence type="predicted"/>
<name>A0A9W3D4E1_RAPSA</name>
<organism evidence="3 4">
    <name type="scientific">Raphanus sativus</name>
    <name type="common">Radish</name>
    <name type="synonym">Raphanus raphanistrum var. sativus</name>
    <dbReference type="NCBI Taxonomy" id="3726"/>
    <lineage>
        <taxon>Eukaryota</taxon>
        <taxon>Viridiplantae</taxon>
        <taxon>Streptophyta</taxon>
        <taxon>Embryophyta</taxon>
        <taxon>Tracheophyta</taxon>
        <taxon>Spermatophyta</taxon>
        <taxon>Magnoliopsida</taxon>
        <taxon>eudicotyledons</taxon>
        <taxon>Gunneridae</taxon>
        <taxon>Pentapetalae</taxon>
        <taxon>rosids</taxon>
        <taxon>malvids</taxon>
        <taxon>Brassicales</taxon>
        <taxon>Brassicaceae</taxon>
        <taxon>Brassiceae</taxon>
        <taxon>Raphanus</taxon>
    </lineage>
</organism>
<dbReference type="PANTHER" id="PTHR31890:SF14">
    <property type="entry name" value="PLANT INVERTASE_PECTIN METHYLESTERASE INHIBITOR SUPERFAMILY PROTEIN"/>
    <property type="match status" value="1"/>
</dbReference>
<dbReference type="PANTHER" id="PTHR31890">
    <property type="entry name" value="PLANT INVERTASE/PECTIN METHYLESTERASE INHIBITOR SUPERFAMILY PROTEIN"/>
    <property type="match status" value="1"/>
</dbReference>
<dbReference type="Gene3D" id="1.20.140.40">
    <property type="entry name" value="Invertase/pectin methylesterase inhibitor family protein"/>
    <property type="match status" value="1"/>
</dbReference>
<dbReference type="SUPFAM" id="SSF101148">
    <property type="entry name" value="Plant invertase/pectin methylesterase inhibitor"/>
    <property type="match status" value="1"/>
</dbReference>
<dbReference type="KEGG" id="rsz:130507888"/>
<protein>
    <submittedName>
        <fullName evidence="4">Uncharacterized protein LOC130507888</fullName>
    </submittedName>
</protein>
<keyword evidence="1" id="KW-0732">Signal</keyword>
<dbReference type="GeneID" id="130507888"/>
<sequence>MTSSSNCFFLISLVVSLLFFLESTLSMASTKDVIDSICNDSFLRHNKTFCVETLTAYPPVVSATNTVKLVKAAVDLGMIHAKKTASFVAGLEKEPTFKKYFKMCNESYISIVGNFRSARLELDDSESIDTASSDILVSLDNTQMVKDTIGKNTDKASKRLIEMTLVMEEFIAIGFGAVNQI</sequence>